<organism evidence="6 7">
    <name type="scientific">Halorubrum salinarum</name>
    <dbReference type="NCBI Taxonomy" id="2739057"/>
    <lineage>
        <taxon>Archaea</taxon>
        <taxon>Methanobacteriati</taxon>
        <taxon>Methanobacteriota</taxon>
        <taxon>Stenosarchaea group</taxon>
        <taxon>Halobacteria</taxon>
        <taxon>Halobacteriales</taxon>
        <taxon>Haloferacaceae</taxon>
        <taxon>Halorubrum</taxon>
    </lineage>
</organism>
<dbReference type="InterPro" id="IPR049945">
    <property type="entry name" value="AAA_22"/>
</dbReference>
<dbReference type="Gene3D" id="3.40.50.300">
    <property type="entry name" value="P-loop containing nucleotide triphosphate hydrolases"/>
    <property type="match status" value="1"/>
</dbReference>
<gene>
    <name evidence="6" type="ORF">HPS36_01985</name>
</gene>
<dbReference type="GeneID" id="55593733"/>
<evidence type="ECO:0000256" key="4">
    <source>
        <dbReference type="ARBA" id="ARBA00022840"/>
    </source>
</evidence>
<keyword evidence="4" id="KW-0067">ATP-binding</keyword>
<evidence type="ECO:0000256" key="1">
    <source>
        <dbReference type="ARBA" id="ARBA00006184"/>
    </source>
</evidence>
<dbReference type="SMART" id="SM00382">
    <property type="entry name" value="AAA"/>
    <property type="match status" value="1"/>
</dbReference>
<dbReference type="KEGG" id="hsai:HPS36_01985"/>
<evidence type="ECO:0000313" key="7">
    <source>
        <dbReference type="Proteomes" id="UP000505020"/>
    </source>
</evidence>
<dbReference type="NCBIfam" id="TIGR02928">
    <property type="entry name" value="orc1/cdc6 family replication initiation protein"/>
    <property type="match status" value="1"/>
</dbReference>
<dbReference type="Gene3D" id="1.10.8.60">
    <property type="match status" value="1"/>
</dbReference>
<dbReference type="PANTHER" id="PTHR10763:SF22">
    <property type="entry name" value="ORC1-TYPE DNA REPLICATION PROTEIN"/>
    <property type="match status" value="1"/>
</dbReference>
<dbReference type="GO" id="GO:0016887">
    <property type="term" value="F:ATP hydrolysis activity"/>
    <property type="evidence" value="ECO:0007669"/>
    <property type="project" value="InterPro"/>
</dbReference>
<feature type="domain" description="AAA+ ATPase" evidence="5">
    <location>
        <begin position="39"/>
        <end position="183"/>
    </location>
</feature>
<evidence type="ECO:0000256" key="2">
    <source>
        <dbReference type="ARBA" id="ARBA00022705"/>
    </source>
</evidence>
<accession>A0A7D3XYX6</accession>
<name>A0A7D3XYX6_9EURY</name>
<dbReference type="SUPFAM" id="SSF52540">
    <property type="entry name" value="P-loop containing nucleoside triphosphate hydrolases"/>
    <property type="match status" value="1"/>
</dbReference>
<dbReference type="InterPro" id="IPR050311">
    <property type="entry name" value="ORC1/CDC6"/>
</dbReference>
<dbReference type="InterPro" id="IPR003593">
    <property type="entry name" value="AAA+_ATPase"/>
</dbReference>
<protein>
    <submittedName>
        <fullName evidence="6">AAA family ATPase</fullName>
    </submittedName>
</protein>
<keyword evidence="7" id="KW-1185">Reference proteome</keyword>
<keyword evidence="3" id="KW-0547">Nucleotide-binding</keyword>
<proteinExistence type="inferred from homology"/>
<dbReference type="EMBL" id="CP053941">
    <property type="protein sequence ID" value="QKG91672.1"/>
    <property type="molecule type" value="Genomic_DNA"/>
</dbReference>
<dbReference type="InterPro" id="IPR055237">
    <property type="entry name" value="Cdc6_lid"/>
</dbReference>
<dbReference type="PANTHER" id="PTHR10763">
    <property type="entry name" value="CELL DIVISION CONTROL PROTEIN 6-RELATED"/>
    <property type="match status" value="1"/>
</dbReference>
<dbReference type="Pfam" id="PF22703">
    <property type="entry name" value="Cdc6_lid"/>
    <property type="match status" value="1"/>
</dbReference>
<reference evidence="6 7" key="1">
    <citation type="submission" date="2020-05" db="EMBL/GenBank/DDBJ databases">
        <title>Halorubrum RHB-C sp.nov., an extremely halophilic archaeon isolated from solar salt farm.</title>
        <authorList>
            <person name="Ho H."/>
            <person name="Danganan R.E."/>
            <person name="Dedeles G.R."/>
            <person name="Kim S.-G."/>
        </authorList>
    </citation>
    <scope>NUCLEOTIDE SEQUENCE [LARGE SCALE GENOMIC DNA]</scope>
    <source>
        <strain evidence="6 7">RHB-C</strain>
    </source>
</reference>
<evidence type="ECO:0000259" key="5">
    <source>
        <dbReference type="SMART" id="SM00382"/>
    </source>
</evidence>
<dbReference type="CDD" id="cd18139">
    <property type="entry name" value="HLD_clamp_RarA"/>
    <property type="match status" value="1"/>
</dbReference>
<evidence type="ECO:0000256" key="3">
    <source>
        <dbReference type="ARBA" id="ARBA00022741"/>
    </source>
</evidence>
<dbReference type="GO" id="GO:0006260">
    <property type="term" value="P:DNA replication"/>
    <property type="evidence" value="ECO:0007669"/>
    <property type="project" value="UniProtKB-KW"/>
</dbReference>
<dbReference type="GO" id="GO:0005524">
    <property type="term" value="F:ATP binding"/>
    <property type="evidence" value="ECO:0007669"/>
    <property type="project" value="UniProtKB-KW"/>
</dbReference>
<sequence>MIQNARVLKENWVPQELHHREGHLQHLSAQLKPLAHGLGAETVMITGSSGTGKTTIANYIVRQLDQEVLGIRWGYVNCISETSMSAIVYSLVRDAGRANDLRKKGTPTSTMFDRLRDLDDHFVGIVDEVDVLDDEQTIQALWEIPNVTLVLICVDEDDFFADLDSRVASRIRGATKVVLERYHHDELVDILWSRIDAALATGVVDEEAVETIADIAAGDARHAITLLRRSVRDAVEHGDETLTVDNVQPVREEAREEIHERHVDTLGTHQRHLYEIIKEAGEIRASELHRRYEVRVADPRVKSTRRKYLQSLEHYELIESTGSTRDRRYRYSEP</sequence>
<dbReference type="InterPro" id="IPR027417">
    <property type="entry name" value="P-loop_NTPase"/>
</dbReference>
<dbReference type="Pfam" id="PF13401">
    <property type="entry name" value="AAA_22"/>
    <property type="match status" value="1"/>
</dbReference>
<dbReference type="RefSeq" id="WP_173228310.1">
    <property type="nucleotide sequence ID" value="NZ_CP053941.1"/>
</dbReference>
<dbReference type="Proteomes" id="UP000505020">
    <property type="component" value="Chromosome"/>
</dbReference>
<comment type="similarity">
    <text evidence="1">Belongs to the CDC6/cdc18 family.</text>
</comment>
<dbReference type="InterPro" id="IPR014277">
    <property type="entry name" value="Orc1/Cdc6_arc"/>
</dbReference>
<evidence type="ECO:0000313" key="6">
    <source>
        <dbReference type="EMBL" id="QKG91672.1"/>
    </source>
</evidence>
<keyword evidence="2" id="KW-0235">DNA replication</keyword>
<dbReference type="AlphaFoldDB" id="A0A7D3XYX6"/>